<accession>A0AAJ0H8L9</accession>
<comment type="caution">
    <text evidence="1">The sequence shown here is derived from an EMBL/GenBank/DDBJ whole genome shotgun (WGS) entry which is preliminary data.</text>
</comment>
<organism evidence="1 2">
    <name type="scientific">Lasiosphaeria hispida</name>
    <dbReference type="NCBI Taxonomy" id="260671"/>
    <lineage>
        <taxon>Eukaryota</taxon>
        <taxon>Fungi</taxon>
        <taxon>Dikarya</taxon>
        <taxon>Ascomycota</taxon>
        <taxon>Pezizomycotina</taxon>
        <taxon>Sordariomycetes</taxon>
        <taxon>Sordariomycetidae</taxon>
        <taxon>Sordariales</taxon>
        <taxon>Lasiosphaeriaceae</taxon>
        <taxon>Lasiosphaeria</taxon>
    </lineage>
</organism>
<reference evidence="1" key="1">
    <citation type="journal article" date="2023" name="Mol. Phylogenet. Evol.">
        <title>Genome-scale phylogeny and comparative genomics of the fungal order Sordariales.</title>
        <authorList>
            <person name="Hensen N."/>
            <person name="Bonometti L."/>
            <person name="Westerberg I."/>
            <person name="Brannstrom I.O."/>
            <person name="Guillou S."/>
            <person name="Cros-Aarteil S."/>
            <person name="Calhoun S."/>
            <person name="Haridas S."/>
            <person name="Kuo A."/>
            <person name="Mondo S."/>
            <person name="Pangilinan J."/>
            <person name="Riley R."/>
            <person name="LaButti K."/>
            <person name="Andreopoulos B."/>
            <person name="Lipzen A."/>
            <person name="Chen C."/>
            <person name="Yan M."/>
            <person name="Daum C."/>
            <person name="Ng V."/>
            <person name="Clum A."/>
            <person name="Steindorff A."/>
            <person name="Ohm R.A."/>
            <person name="Martin F."/>
            <person name="Silar P."/>
            <person name="Natvig D.O."/>
            <person name="Lalanne C."/>
            <person name="Gautier V."/>
            <person name="Ament-Velasquez S.L."/>
            <person name="Kruys A."/>
            <person name="Hutchinson M.I."/>
            <person name="Powell A.J."/>
            <person name="Barry K."/>
            <person name="Miller A.N."/>
            <person name="Grigoriev I.V."/>
            <person name="Debuchy R."/>
            <person name="Gladieux P."/>
            <person name="Hiltunen Thoren M."/>
            <person name="Johannesson H."/>
        </authorList>
    </citation>
    <scope>NUCLEOTIDE SEQUENCE</scope>
    <source>
        <strain evidence="1">CBS 955.72</strain>
    </source>
</reference>
<dbReference type="AlphaFoldDB" id="A0AAJ0H8L9"/>
<gene>
    <name evidence="1" type="ORF">B0T25DRAFT_555259</name>
</gene>
<sequence length="72" mass="7660">MLLLSVFSASGLFLGWVRGVLVWFGCVGACGQVEAGVGWTGCQVPGKLFWVPGRLGFAVISHRMDCDGRTEA</sequence>
<protein>
    <submittedName>
        <fullName evidence="1">Uncharacterized protein</fullName>
    </submittedName>
</protein>
<evidence type="ECO:0000313" key="1">
    <source>
        <dbReference type="EMBL" id="KAK3343819.1"/>
    </source>
</evidence>
<name>A0AAJ0H8L9_9PEZI</name>
<keyword evidence="2" id="KW-1185">Reference proteome</keyword>
<proteinExistence type="predicted"/>
<evidence type="ECO:0000313" key="2">
    <source>
        <dbReference type="Proteomes" id="UP001275084"/>
    </source>
</evidence>
<reference evidence="1" key="2">
    <citation type="submission" date="2023-06" db="EMBL/GenBank/DDBJ databases">
        <authorList>
            <consortium name="Lawrence Berkeley National Laboratory"/>
            <person name="Haridas S."/>
            <person name="Hensen N."/>
            <person name="Bonometti L."/>
            <person name="Westerberg I."/>
            <person name="Brannstrom I.O."/>
            <person name="Guillou S."/>
            <person name="Cros-Aarteil S."/>
            <person name="Calhoun S."/>
            <person name="Kuo A."/>
            <person name="Mondo S."/>
            <person name="Pangilinan J."/>
            <person name="Riley R."/>
            <person name="Labutti K."/>
            <person name="Andreopoulos B."/>
            <person name="Lipzen A."/>
            <person name="Chen C."/>
            <person name="Yanf M."/>
            <person name="Daum C."/>
            <person name="Ng V."/>
            <person name="Clum A."/>
            <person name="Steindorff A."/>
            <person name="Ohm R."/>
            <person name="Martin F."/>
            <person name="Silar P."/>
            <person name="Natvig D."/>
            <person name="Lalanne C."/>
            <person name="Gautier V."/>
            <person name="Ament-Velasquez S.L."/>
            <person name="Kruys A."/>
            <person name="Hutchinson M.I."/>
            <person name="Powell A.J."/>
            <person name="Barry K."/>
            <person name="Miller A.N."/>
            <person name="Grigoriev I.V."/>
            <person name="Debuchy R."/>
            <person name="Gladieux P."/>
            <person name="Thoren M.H."/>
            <person name="Johannesson H."/>
        </authorList>
    </citation>
    <scope>NUCLEOTIDE SEQUENCE</scope>
    <source>
        <strain evidence="1">CBS 955.72</strain>
    </source>
</reference>
<dbReference type="Proteomes" id="UP001275084">
    <property type="component" value="Unassembled WGS sequence"/>
</dbReference>
<dbReference type="EMBL" id="JAUIQD010000007">
    <property type="protein sequence ID" value="KAK3343819.1"/>
    <property type="molecule type" value="Genomic_DNA"/>
</dbReference>